<organism evidence="6 7">
    <name type="scientific">Prosthecodimorpha hirschii</name>
    <dbReference type="NCBI Taxonomy" id="665126"/>
    <lineage>
        <taxon>Bacteria</taxon>
        <taxon>Pseudomonadati</taxon>
        <taxon>Pseudomonadota</taxon>
        <taxon>Alphaproteobacteria</taxon>
        <taxon>Hyphomicrobiales</taxon>
        <taxon>Ancalomicrobiaceae</taxon>
        <taxon>Prosthecodimorpha</taxon>
    </lineage>
</organism>
<protein>
    <recommendedName>
        <fullName evidence="8">FAD-dependent oxidoreductase</fullName>
    </recommendedName>
</protein>
<evidence type="ECO:0008006" key="8">
    <source>
        <dbReference type="Google" id="ProtNLM"/>
    </source>
</evidence>
<evidence type="ECO:0000313" key="6">
    <source>
        <dbReference type="EMBL" id="KPL52705.1"/>
    </source>
</evidence>
<evidence type="ECO:0000259" key="5">
    <source>
        <dbReference type="Pfam" id="PF17806"/>
    </source>
</evidence>
<dbReference type="InterPro" id="IPR042204">
    <property type="entry name" value="2Fe-2S-bd_N"/>
</dbReference>
<dbReference type="EMBL" id="LJYW01000001">
    <property type="protein sequence ID" value="KPL52705.1"/>
    <property type="molecule type" value="Genomic_DNA"/>
</dbReference>
<dbReference type="PRINTS" id="PR00368">
    <property type="entry name" value="FADPNR"/>
</dbReference>
<dbReference type="STRING" id="665126.ABB55_11145"/>
<name>A0A0N8GEX1_9HYPH</name>
<dbReference type="RefSeq" id="WP_054358868.1">
    <property type="nucleotide sequence ID" value="NZ_LJYW01000001.1"/>
</dbReference>
<dbReference type="InterPro" id="IPR036010">
    <property type="entry name" value="2Fe-2S_ferredoxin-like_sf"/>
</dbReference>
<dbReference type="SUPFAM" id="SSF51905">
    <property type="entry name" value="FAD/NAD(P)-binding domain"/>
    <property type="match status" value="2"/>
</dbReference>
<dbReference type="InterPro" id="IPR051691">
    <property type="entry name" value="Metab_Enz_Cyan_OpOx_G3PDH"/>
</dbReference>
<dbReference type="GO" id="GO:0051536">
    <property type="term" value="F:iron-sulfur cluster binding"/>
    <property type="evidence" value="ECO:0007669"/>
    <property type="project" value="InterPro"/>
</dbReference>
<dbReference type="Pfam" id="PF01266">
    <property type="entry name" value="DAO"/>
    <property type="match status" value="1"/>
</dbReference>
<feature type="region of interest" description="Disordered" evidence="2">
    <location>
        <begin position="577"/>
        <end position="596"/>
    </location>
</feature>
<feature type="region of interest" description="Disordered" evidence="2">
    <location>
        <begin position="85"/>
        <end position="106"/>
    </location>
</feature>
<dbReference type="InterPro" id="IPR023753">
    <property type="entry name" value="FAD/NAD-binding_dom"/>
</dbReference>
<dbReference type="Gene3D" id="1.10.10.1100">
    <property type="entry name" value="BFD-like [2Fe-2S]-binding domain"/>
    <property type="match status" value="1"/>
</dbReference>
<proteinExistence type="predicted"/>
<dbReference type="InterPro" id="IPR036188">
    <property type="entry name" value="FAD/NAD-bd_sf"/>
</dbReference>
<dbReference type="AlphaFoldDB" id="A0A0N8GEX1"/>
<dbReference type="Gene3D" id="3.10.20.440">
    <property type="entry name" value="2Fe-2S iron-sulphur cluster binding domain, sarcosine oxidase, alpha subunit, N-terminal domain"/>
    <property type="match status" value="1"/>
</dbReference>
<dbReference type="GO" id="GO:0016491">
    <property type="term" value="F:oxidoreductase activity"/>
    <property type="evidence" value="ECO:0007669"/>
    <property type="project" value="UniProtKB-KW"/>
</dbReference>
<dbReference type="InterPro" id="IPR041854">
    <property type="entry name" value="BFD-like_2Fe2S-bd_dom_sf"/>
</dbReference>
<evidence type="ECO:0000259" key="4">
    <source>
        <dbReference type="Pfam" id="PF07992"/>
    </source>
</evidence>
<evidence type="ECO:0000313" key="7">
    <source>
        <dbReference type="Proteomes" id="UP000048984"/>
    </source>
</evidence>
<dbReference type="PANTHER" id="PTHR42949">
    <property type="entry name" value="ANAEROBIC GLYCEROL-3-PHOSPHATE DEHYDROGENASE SUBUNIT B"/>
    <property type="match status" value="1"/>
</dbReference>
<feature type="domain" description="FAD dependent oxidoreductase" evidence="3">
    <location>
        <begin position="604"/>
        <end position="957"/>
    </location>
</feature>
<dbReference type="Gene3D" id="3.50.50.60">
    <property type="entry name" value="FAD/NAD(P)-binding domain"/>
    <property type="match status" value="4"/>
</dbReference>
<accession>A0A0N8GEX1</accession>
<keyword evidence="1" id="KW-0560">Oxidoreductase</keyword>
<dbReference type="SUPFAM" id="SSF54292">
    <property type="entry name" value="2Fe-2S ferredoxin-like"/>
    <property type="match status" value="1"/>
</dbReference>
<dbReference type="InterPro" id="IPR006076">
    <property type="entry name" value="FAD-dep_OxRdtase"/>
</dbReference>
<dbReference type="PRINTS" id="PR00469">
    <property type="entry name" value="PNDRDTASEII"/>
</dbReference>
<feature type="domain" description="FAD/NAD(P)-binding" evidence="4">
    <location>
        <begin position="122"/>
        <end position="423"/>
    </location>
</feature>
<dbReference type="Pfam" id="PF07992">
    <property type="entry name" value="Pyr_redox_2"/>
    <property type="match status" value="1"/>
</dbReference>
<sequence length="977" mass="100724">MRFSHPDLAPGTRIPFRFDGRDMEGLDGETIAAALSAAGVTAFRRHRDGDPRGLWCGMGTCFDCVVTVDGRTGQRACLTKLAAGMEIEGPGGPGRTGPGDAAPRRADLAETPPERVPDLAVDVAVVGAGPAGLTVAAALAEAGLDVLVVYARPDPGGQFWKPVADSHRPARALDAQFAAGLAATERFDRSGARRWQEATVWSAFAADELAVLHDGRHRILRPRRLVLATGAYERPVPIPGWTLPGVMTTGAAQTLARAYRVFPGRRAVVAGNGPLNFQVAADLLRSGVEIGAVVESAPAPGVANLAAAWRAARAAPGLIAQGLGYLAALKRAGVPILWGSRVIAAEGGEALTACRIATPSGERRVDADVLTLGHGFVPSSELARQLGCRQRFVDSHVGALAVETDATGRTSLETVWSIGDGAAIGGSVVAQARAVLAADAILMSLDRPGLGAPAVAAAQSRLARAEAFQSALWTLFRAPPFDPAGIADDTVICRCEGVRAGAIRQAIAGGGADIGTVKRLTRTGMGRCQGRNCAATAARLVAAAGGAAPEPRALFAPRPPVVPVPLAALAFEKPEWGGHRRAVPPPAHPRPDRNRPRWAMRETDVLVVGAGVVGAAVARELALAGLGVVVVDRDAPGQQASTANAGSLHVQLLSFDFGAKAEADGGPAAATLRLGNPSVALWREIEAASGRNLDIKITGGLMVGETARDMEFLAAKARLEGEHGVETHVVGANELRSLEPALWDGLAGAALCPAEGKIDPLAGTFAVIALAEAAGAVFEADAAVLAIAREGTGWRVETAAGPVRCGRIVNCAGAWSSHVAAMAGRPIPVHGAPLQMLVTEPGPPLVSRLVAHANRHLSLKQTRLGSLLIGGGWSAGLDPATGASSSLGWAIEGNAWVATRVLPAARRFHLLRAWAGMNINIDGAPILGAMPGAPGFYNCVTSNGYTLAPIVARLTADTLLGREPALPIAPFTLDRFG</sequence>
<reference evidence="6 7" key="2">
    <citation type="submission" date="2015-10" db="EMBL/GenBank/DDBJ databases">
        <title>Draft Genome Sequence of Prosthecomicrobium hirschii ATCC 27832.</title>
        <authorList>
            <person name="Daniel J."/>
            <person name="Givan S.A."/>
            <person name="Brun Y.V."/>
            <person name="Brown P.J."/>
        </authorList>
    </citation>
    <scope>NUCLEOTIDE SEQUENCE [LARGE SCALE GENOMIC DNA]</scope>
    <source>
        <strain evidence="6 7">16</strain>
    </source>
</reference>
<evidence type="ECO:0000256" key="2">
    <source>
        <dbReference type="SAM" id="MobiDB-lite"/>
    </source>
</evidence>
<comment type="caution">
    <text evidence="6">The sequence shown here is derived from an EMBL/GenBank/DDBJ whole genome shotgun (WGS) entry which is preliminary data.</text>
</comment>
<dbReference type="PANTHER" id="PTHR42949:SF3">
    <property type="entry name" value="ANAEROBIC GLYCEROL-3-PHOSPHATE DEHYDROGENASE SUBUNIT B"/>
    <property type="match status" value="1"/>
</dbReference>
<dbReference type="Pfam" id="PF13510">
    <property type="entry name" value="Fer2_4"/>
    <property type="match status" value="1"/>
</dbReference>
<keyword evidence="7" id="KW-1185">Reference proteome</keyword>
<reference evidence="6 7" key="1">
    <citation type="submission" date="2015-09" db="EMBL/GenBank/DDBJ databases">
        <authorList>
            <consortium name="Swine Surveillance"/>
        </authorList>
    </citation>
    <scope>NUCLEOTIDE SEQUENCE [LARGE SCALE GENOMIC DNA]</scope>
    <source>
        <strain evidence="6 7">16</strain>
    </source>
</reference>
<gene>
    <name evidence="6" type="ORF">ABB55_11145</name>
</gene>
<dbReference type="Proteomes" id="UP000048984">
    <property type="component" value="Unassembled WGS sequence"/>
</dbReference>
<evidence type="ECO:0000256" key="1">
    <source>
        <dbReference type="ARBA" id="ARBA00023002"/>
    </source>
</evidence>
<dbReference type="Pfam" id="PF17806">
    <property type="entry name" value="SO_alpha_A3"/>
    <property type="match status" value="1"/>
</dbReference>
<feature type="domain" description="SoxA A3" evidence="5">
    <location>
        <begin position="496"/>
        <end position="570"/>
    </location>
</feature>
<evidence type="ECO:0000259" key="3">
    <source>
        <dbReference type="Pfam" id="PF01266"/>
    </source>
</evidence>
<dbReference type="Gene3D" id="3.30.9.10">
    <property type="entry name" value="D-Amino Acid Oxidase, subunit A, domain 2"/>
    <property type="match status" value="1"/>
</dbReference>
<dbReference type="InterPro" id="IPR041117">
    <property type="entry name" value="SoxA_A3"/>
</dbReference>
<dbReference type="CDD" id="cd19946">
    <property type="entry name" value="GlpA-like_Fer2_BFD-like"/>
    <property type="match status" value="1"/>
</dbReference>